<dbReference type="SUPFAM" id="SSF56219">
    <property type="entry name" value="DNase I-like"/>
    <property type="match status" value="1"/>
</dbReference>
<evidence type="ECO:0008006" key="4">
    <source>
        <dbReference type="Google" id="ProtNLM"/>
    </source>
</evidence>
<reference evidence="3" key="1">
    <citation type="submission" date="2012-12" db="EMBL/GenBank/DDBJ databases">
        <authorList>
            <person name="Hellsten U."/>
            <person name="Grimwood J."/>
            <person name="Chapman J.A."/>
            <person name="Shapiro H."/>
            <person name="Aerts A."/>
            <person name="Otillar R.P."/>
            <person name="Terry A.Y."/>
            <person name="Boore J.L."/>
            <person name="Simakov O."/>
            <person name="Marletaz F."/>
            <person name="Cho S.-J."/>
            <person name="Edsinger-Gonzales E."/>
            <person name="Havlak P."/>
            <person name="Kuo D.-H."/>
            <person name="Larsson T."/>
            <person name="Lv J."/>
            <person name="Arendt D."/>
            <person name="Savage R."/>
            <person name="Osoegawa K."/>
            <person name="de Jong P."/>
            <person name="Lindberg D.R."/>
            <person name="Seaver E.C."/>
            <person name="Weisblat D.A."/>
            <person name="Putnam N.H."/>
            <person name="Grigoriev I.V."/>
            <person name="Rokhsar D.S."/>
        </authorList>
    </citation>
    <scope>NUCLEOTIDE SEQUENCE</scope>
    <source>
        <strain evidence="3">I ESC-2004</strain>
    </source>
</reference>
<reference evidence="2" key="3">
    <citation type="submission" date="2015-06" db="UniProtKB">
        <authorList>
            <consortium name="EnsemblMetazoa"/>
        </authorList>
    </citation>
    <scope>IDENTIFICATION</scope>
</reference>
<dbReference type="EMBL" id="AMQN01017604">
    <property type="status" value="NOT_ANNOTATED_CDS"/>
    <property type="molecule type" value="Genomic_DNA"/>
</dbReference>
<reference evidence="1 3" key="2">
    <citation type="journal article" date="2013" name="Nature">
        <title>Insights into bilaterian evolution from three spiralian genomes.</title>
        <authorList>
            <person name="Simakov O."/>
            <person name="Marletaz F."/>
            <person name="Cho S.J."/>
            <person name="Edsinger-Gonzales E."/>
            <person name="Havlak P."/>
            <person name="Hellsten U."/>
            <person name="Kuo D.H."/>
            <person name="Larsson T."/>
            <person name="Lv J."/>
            <person name="Arendt D."/>
            <person name="Savage R."/>
            <person name="Osoegawa K."/>
            <person name="de Jong P."/>
            <person name="Grimwood J."/>
            <person name="Chapman J.A."/>
            <person name="Shapiro H."/>
            <person name="Aerts A."/>
            <person name="Otillar R.P."/>
            <person name="Terry A.Y."/>
            <person name="Boore J.L."/>
            <person name="Grigoriev I.V."/>
            <person name="Lindberg D.R."/>
            <person name="Seaver E.C."/>
            <person name="Weisblat D.A."/>
            <person name="Putnam N.H."/>
            <person name="Rokhsar D.S."/>
        </authorList>
    </citation>
    <scope>NUCLEOTIDE SEQUENCE</scope>
    <source>
        <strain evidence="1 3">I ESC-2004</strain>
    </source>
</reference>
<proteinExistence type="predicted"/>
<dbReference type="OrthoDB" id="8059111at2759"/>
<dbReference type="HOGENOM" id="CLU_736179_0_0_1"/>
<gene>
    <name evidence="1" type="ORF">CAPTEDRAFT_213057</name>
</gene>
<name>R7VJQ5_CAPTE</name>
<dbReference type="EnsemblMetazoa" id="CapteT213057">
    <property type="protein sequence ID" value="CapteP213057"/>
    <property type="gene ID" value="CapteG213057"/>
</dbReference>
<dbReference type="EMBL" id="AMQN01017605">
    <property type="status" value="NOT_ANNOTATED_CDS"/>
    <property type="molecule type" value="Genomic_DNA"/>
</dbReference>
<evidence type="ECO:0000313" key="3">
    <source>
        <dbReference type="Proteomes" id="UP000014760"/>
    </source>
</evidence>
<dbReference type="EMBL" id="KB293302">
    <property type="protein sequence ID" value="ELU16125.1"/>
    <property type="molecule type" value="Genomic_DNA"/>
</dbReference>
<dbReference type="AlphaFoldDB" id="R7VJQ5"/>
<accession>R7VJQ5</accession>
<keyword evidence="3" id="KW-1185">Reference proteome</keyword>
<organism evidence="1">
    <name type="scientific">Capitella teleta</name>
    <name type="common">Polychaete worm</name>
    <dbReference type="NCBI Taxonomy" id="283909"/>
    <lineage>
        <taxon>Eukaryota</taxon>
        <taxon>Metazoa</taxon>
        <taxon>Spiralia</taxon>
        <taxon>Lophotrochozoa</taxon>
        <taxon>Annelida</taxon>
        <taxon>Polychaeta</taxon>
        <taxon>Sedentaria</taxon>
        <taxon>Scolecida</taxon>
        <taxon>Capitellidae</taxon>
        <taxon>Capitella</taxon>
    </lineage>
</organism>
<dbReference type="Gene3D" id="3.60.10.10">
    <property type="entry name" value="Endonuclease/exonuclease/phosphatase"/>
    <property type="match status" value="1"/>
</dbReference>
<sequence length="376" mass="43031">MIRQSQVIKQHQIFMEKIDAKDREKNLIVTGVPEGAYLDAETDEEKLAKIVEKLDRIEPSDAIIRVKRLGAQAPDKNRPILLHCGISGFRTEWRRLFEVKEAEEKKPENAEKRIRIDLRKRQVICDGQFHSFAPLAEMKNKMSTSPKRIFIIIGDMNARFGESRTGFLQGKFLPRATHYRACCDKISSPNLNAKYIMSALQPSMVMLNNLSSASRGFSEKLTFHQGQRWISELDTCFISPEYISAIISFGVHQTPLLPSDHAPINLNINTEKCRSQPEDLTETLLRAENLHSIQTATSAKEEIMQKRKPIRMHEIDQDMICEELRGADTPALEPFNPDQIAEDLNEILYTSAMSEIGYILTVSVETWDFNFHKVTQ</sequence>
<evidence type="ECO:0000313" key="2">
    <source>
        <dbReference type="EnsemblMetazoa" id="CapteP213057"/>
    </source>
</evidence>
<evidence type="ECO:0000313" key="1">
    <source>
        <dbReference type="EMBL" id="ELU16125.1"/>
    </source>
</evidence>
<dbReference type="InterPro" id="IPR036691">
    <property type="entry name" value="Endo/exonu/phosph_ase_sf"/>
</dbReference>
<dbReference type="Proteomes" id="UP000014760">
    <property type="component" value="Unassembled WGS sequence"/>
</dbReference>
<protein>
    <recommendedName>
        <fullName evidence="4">Endonuclease/exonuclease/phosphatase domain-containing protein</fullName>
    </recommendedName>
</protein>